<evidence type="ECO:0000313" key="1">
    <source>
        <dbReference type="EMBL" id="MBB6031261.1"/>
    </source>
</evidence>
<name>A0ABR6P5C8_9SPIR</name>
<sequence length="30" mass="3684">MLKIVWEKIFQRVKRKVNKKVALIGHFLLF</sequence>
<reference evidence="1 2" key="1">
    <citation type="submission" date="2020-08" db="EMBL/GenBank/DDBJ databases">
        <title>Genomic Encyclopedia of Type Strains, Phase IV (KMG-IV): sequencing the most valuable type-strain genomes for metagenomic binning, comparative biology and taxonomic classification.</title>
        <authorList>
            <person name="Goeker M."/>
        </authorList>
    </citation>
    <scope>NUCLEOTIDE SEQUENCE [LARGE SCALE GENOMIC DNA]</scope>
    <source>
        <strain evidence="1 2">DSM 16813</strain>
    </source>
</reference>
<organism evidence="1 2">
    <name type="scientific">Borreliella spielmanii</name>
    <dbReference type="NCBI Taxonomy" id="88916"/>
    <lineage>
        <taxon>Bacteria</taxon>
        <taxon>Pseudomonadati</taxon>
        <taxon>Spirochaetota</taxon>
        <taxon>Spirochaetia</taxon>
        <taxon>Spirochaetales</taxon>
        <taxon>Borreliaceae</taxon>
        <taxon>Borreliella</taxon>
    </lineage>
</organism>
<gene>
    <name evidence="1" type="ORF">HNR35_000225</name>
</gene>
<comment type="caution">
    <text evidence="1">The sequence shown here is derived from an EMBL/GenBank/DDBJ whole genome shotgun (WGS) entry which is preliminary data.</text>
</comment>
<evidence type="ECO:0000313" key="2">
    <source>
        <dbReference type="Proteomes" id="UP000566276"/>
    </source>
</evidence>
<dbReference type="EMBL" id="JACHFA010000001">
    <property type="protein sequence ID" value="MBB6031261.1"/>
    <property type="molecule type" value="Genomic_DNA"/>
</dbReference>
<keyword evidence="2" id="KW-1185">Reference proteome</keyword>
<proteinExistence type="predicted"/>
<dbReference type="Proteomes" id="UP000566276">
    <property type="component" value="Unassembled WGS sequence"/>
</dbReference>
<protein>
    <submittedName>
        <fullName evidence="1">Uncharacterized protein</fullName>
    </submittedName>
</protein>
<accession>A0ABR6P5C8</accession>